<gene>
    <name evidence="2" type="ORF">HNQ80_003161</name>
</gene>
<feature type="transmembrane region" description="Helical" evidence="1">
    <location>
        <begin position="35"/>
        <end position="68"/>
    </location>
</feature>
<evidence type="ECO:0000313" key="2">
    <source>
        <dbReference type="EMBL" id="MBB6217056.1"/>
    </source>
</evidence>
<dbReference type="RefSeq" id="WP_184311573.1">
    <property type="nucleotide sequence ID" value="NZ_JACHEN010000019.1"/>
</dbReference>
<protein>
    <submittedName>
        <fullName evidence="2">ABC-type multidrug transport system permease subunit</fullName>
    </submittedName>
</protein>
<evidence type="ECO:0000256" key="1">
    <source>
        <dbReference type="SAM" id="Phobius"/>
    </source>
</evidence>
<sequence length="113" mass="13412">MIEKLKEFMYMQIAFYSGEIDYYEYSKYFRKKENLIIQFIVLFSFMVVMGLIFQIPVYVIIGGTLVMMYGFVLQSKAYTVKQQMLYSFIWAITSFVTIAIILIVAVEFFGFMQ</sequence>
<feature type="transmembrane region" description="Helical" evidence="1">
    <location>
        <begin position="88"/>
        <end position="111"/>
    </location>
</feature>
<dbReference type="AlphaFoldDB" id="A0A841KTZ2"/>
<keyword evidence="3" id="KW-1185">Reference proteome</keyword>
<keyword evidence="1" id="KW-1133">Transmembrane helix</keyword>
<dbReference type="Proteomes" id="UP000579281">
    <property type="component" value="Unassembled WGS sequence"/>
</dbReference>
<reference evidence="2 3" key="1">
    <citation type="submission" date="2020-08" db="EMBL/GenBank/DDBJ databases">
        <title>Genomic Encyclopedia of Type Strains, Phase IV (KMG-IV): sequencing the most valuable type-strain genomes for metagenomic binning, comparative biology and taxonomic classification.</title>
        <authorList>
            <person name="Goeker M."/>
        </authorList>
    </citation>
    <scope>NUCLEOTIDE SEQUENCE [LARGE SCALE GENOMIC DNA]</scope>
    <source>
        <strain evidence="2 3">DSM 103526</strain>
    </source>
</reference>
<name>A0A841KTZ2_9FIRM</name>
<dbReference type="EMBL" id="JACHEN010000019">
    <property type="protein sequence ID" value="MBB6217056.1"/>
    <property type="molecule type" value="Genomic_DNA"/>
</dbReference>
<keyword evidence="1" id="KW-0472">Membrane</keyword>
<proteinExistence type="predicted"/>
<comment type="caution">
    <text evidence="2">The sequence shown here is derived from an EMBL/GenBank/DDBJ whole genome shotgun (WGS) entry which is preliminary data.</text>
</comment>
<organism evidence="2 3">
    <name type="scientific">Anaerosolibacter carboniphilus</name>
    <dbReference type="NCBI Taxonomy" id="1417629"/>
    <lineage>
        <taxon>Bacteria</taxon>
        <taxon>Bacillati</taxon>
        <taxon>Bacillota</taxon>
        <taxon>Clostridia</taxon>
        <taxon>Peptostreptococcales</taxon>
        <taxon>Thermotaleaceae</taxon>
        <taxon>Anaerosolibacter</taxon>
    </lineage>
</organism>
<keyword evidence="1" id="KW-0812">Transmembrane</keyword>
<accession>A0A841KTZ2</accession>
<evidence type="ECO:0000313" key="3">
    <source>
        <dbReference type="Proteomes" id="UP000579281"/>
    </source>
</evidence>